<evidence type="ECO:0000313" key="2">
    <source>
        <dbReference type="Proteomes" id="UP000054217"/>
    </source>
</evidence>
<evidence type="ECO:0000313" key="1">
    <source>
        <dbReference type="EMBL" id="KIN98176.1"/>
    </source>
</evidence>
<dbReference type="OrthoDB" id="3250044at2759"/>
<accession>A0A0C3JKS7</accession>
<gene>
    <name evidence="1" type="ORF">M404DRAFT_858867</name>
</gene>
<dbReference type="InterPro" id="IPR011009">
    <property type="entry name" value="Kinase-like_dom_sf"/>
</dbReference>
<dbReference type="EMBL" id="KN832018">
    <property type="protein sequence ID" value="KIN98176.1"/>
    <property type="molecule type" value="Genomic_DNA"/>
</dbReference>
<proteinExistence type="predicted"/>
<sequence>MAKAAKVRIPLQIGATTIFVEWNMSTVQPVKALTEMACGNVLHMGRLAWLPRFQVFWSSLWVLPKSGDVRKPHRSLCAVKNTRLESSKHDFRCYVVFAGYFIKYDSHTFLYPRYKTQQYISKLADGDTDAPRVLKIYDYFTPEHKTAYLIMEYIKAESIPVRDATEKAFGWILSRSRSKDISFSAEQLVFAQSDMDESNFFVDTEENMCILDFENVGLTPQSFASYTMSTSDSPFASDVTKHSGRSASLNLYSMGRTGVILMMSTDTTLGTAGPCDFEPQFKR</sequence>
<dbReference type="Proteomes" id="UP000054217">
    <property type="component" value="Unassembled WGS sequence"/>
</dbReference>
<protein>
    <recommendedName>
        <fullName evidence="3">Protein kinase domain-containing protein</fullName>
    </recommendedName>
</protein>
<dbReference type="SUPFAM" id="SSF56112">
    <property type="entry name" value="Protein kinase-like (PK-like)"/>
    <property type="match status" value="1"/>
</dbReference>
<reference evidence="2" key="2">
    <citation type="submission" date="2015-01" db="EMBL/GenBank/DDBJ databases">
        <title>Evolutionary Origins and Diversification of the Mycorrhizal Mutualists.</title>
        <authorList>
            <consortium name="DOE Joint Genome Institute"/>
            <consortium name="Mycorrhizal Genomics Consortium"/>
            <person name="Kohler A."/>
            <person name="Kuo A."/>
            <person name="Nagy L.G."/>
            <person name="Floudas D."/>
            <person name="Copeland A."/>
            <person name="Barry K.W."/>
            <person name="Cichocki N."/>
            <person name="Veneault-Fourrey C."/>
            <person name="LaButti K."/>
            <person name="Lindquist E.A."/>
            <person name="Lipzen A."/>
            <person name="Lundell T."/>
            <person name="Morin E."/>
            <person name="Murat C."/>
            <person name="Riley R."/>
            <person name="Ohm R."/>
            <person name="Sun H."/>
            <person name="Tunlid A."/>
            <person name="Henrissat B."/>
            <person name="Grigoriev I.V."/>
            <person name="Hibbett D.S."/>
            <person name="Martin F."/>
        </authorList>
    </citation>
    <scope>NUCLEOTIDE SEQUENCE [LARGE SCALE GENOMIC DNA]</scope>
    <source>
        <strain evidence="2">Marx 270</strain>
    </source>
</reference>
<evidence type="ECO:0008006" key="3">
    <source>
        <dbReference type="Google" id="ProtNLM"/>
    </source>
</evidence>
<reference evidence="1 2" key="1">
    <citation type="submission" date="2014-04" db="EMBL/GenBank/DDBJ databases">
        <authorList>
            <consortium name="DOE Joint Genome Institute"/>
            <person name="Kuo A."/>
            <person name="Kohler A."/>
            <person name="Costa M.D."/>
            <person name="Nagy L.G."/>
            <person name="Floudas D."/>
            <person name="Copeland A."/>
            <person name="Barry K.W."/>
            <person name="Cichocki N."/>
            <person name="Veneault-Fourrey C."/>
            <person name="LaButti K."/>
            <person name="Lindquist E.A."/>
            <person name="Lipzen A."/>
            <person name="Lundell T."/>
            <person name="Morin E."/>
            <person name="Murat C."/>
            <person name="Sun H."/>
            <person name="Tunlid A."/>
            <person name="Henrissat B."/>
            <person name="Grigoriev I.V."/>
            <person name="Hibbett D.S."/>
            <person name="Martin F."/>
            <person name="Nordberg H.P."/>
            <person name="Cantor M.N."/>
            <person name="Hua S.X."/>
        </authorList>
    </citation>
    <scope>NUCLEOTIDE SEQUENCE [LARGE SCALE GENOMIC DNA]</scope>
    <source>
        <strain evidence="1 2">Marx 270</strain>
    </source>
</reference>
<dbReference type="InParanoid" id="A0A0C3JKS7"/>
<dbReference type="AlphaFoldDB" id="A0A0C3JKS7"/>
<organism evidence="1 2">
    <name type="scientific">Pisolithus tinctorius Marx 270</name>
    <dbReference type="NCBI Taxonomy" id="870435"/>
    <lineage>
        <taxon>Eukaryota</taxon>
        <taxon>Fungi</taxon>
        <taxon>Dikarya</taxon>
        <taxon>Basidiomycota</taxon>
        <taxon>Agaricomycotina</taxon>
        <taxon>Agaricomycetes</taxon>
        <taxon>Agaricomycetidae</taxon>
        <taxon>Boletales</taxon>
        <taxon>Sclerodermatineae</taxon>
        <taxon>Pisolithaceae</taxon>
        <taxon>Pisolithus</taxon>
    </lineage>
</organism>
<name>A0A0C3JKS7_PISTI</name>
<keyword evidence="2" id="KW-1185">Reference proteome</keyword>
<dbReference type="HOGENOM" id="CLU_983926_0_0_1"/>